<dbReference type="SMART" id="SM00360">
    <property type="entry name" value="RRM"/>
    <property type="match status" value="1"/>
</dbReference>
<sequence length="153" mass="17745">MSRYSGPLDCKVYIGGLTRIASREEIEKEFSRYGKLTNVFVARNPPGFAFVEFDDPRDASDAVRAMDGRNICGVRARVELSHGKSRAKPRRGRSRTPERRRRSFSRSRSGSRGRYRGRRDRSYEDRDSSPKKGRNHSRTRSRTRSKTRSRSRS</sequence>
<dbReference type="CDD" id="cd12373">
    <property type="entry name" value="RRM_SRSF3_like"/>
    <property type="match status" value="1"/>
</dbReference>
<evidence type="ECO:0000256" key="2">
    <source>
        <dbReference type="SAM" id="MobiDB-lite"/>
    </source>
</evidence>
<keyword evidence="5" id="KW-1185">Reference proteome</keyword>
<feature type="domain" description="RRM" evidence="3">
    <location>
        <begin position="10"/>
        <end position="83"/>
    </location>
</feature>
<dbReference type="InterPro" id="IPR050907">
    <property type="entry name" value="SRSF"/>
</dbReference>
<protein>
    <recommendedName>
        <fullName evidence="3">RRM domain-containing protein</fullName>
    </recommendedName>
</protein>
<dbReference type="InterPro" id="IPR035979">
    <property type="entry name" value="RBD_domain_sf"/>
</dbReference>
<dbReference type="PANTHER" id="PTHR23147">
    <property type="entry name" value="SERINE/ARGININE RICH SPLICING FACTOR"/>
    <property type="match status" value="1"/>
</dbReference>
<feature type="compositionally biased region" description="Basic and acidic residues" evidence="2">
    <location>
        <begin position="120"/>
        <end position="130"/>
    </location>
</feature>
<gene>
    <name evidence="4" type="ORF">OXX778_LOCUS2664</name>
</gene>
<organism evidence="4 5">
    <name type="scientific">Brachionus calyciflorus</name>
    <dbReference type="NCBI Taxonomy" id="104777"/>
    <lineage>
        <taxon>Eukaryota</taxon>
        <taxon>Metazoa</taxon>
        <taxon>Spiralia</taxon>
        <taxon>Gnathifera</taxon>
        <taxon>Rotifera</taxon>
        <taxon>Eurotatoria</taxon>
        <taxon>Monogononta</taxon>
        <taxon>Pseudotrocha</taxon>
        <taxon>Ploima</taxon>
        <taxon>Brachionidae</taxon>
        <taxon>Brachionus</taxon>
    </lineage>
</organism>
<dbReference type="InterPro" id="IPR000504">
    <property type="entry name" value="RRM_dom"/>
</dbReference>
<dbReference type="GO" id="GO:0003723">
    <property type="term" value="F:RNA binding"/>
    <property type="evidence" value="ECO:0007669"/>
    <property type="project" value="UniProtKB-UniRule"/>
</dbReference>
<dbReference type="AlphaFoldDB" id="A0A813N240"/>
<evidence type="ECO:0000313" key="4">
    <source>
        <dbReference type="EMBL" id="CAF0728262.1"/>
    </source>
</evidence>
<dbReference type="OrthoDB" id="5970at2759"/>
<accession>A0A813N240</accession>
<dbReference type="PROSITE" id="PS50102">
    <property type="entry name" value="RRM"/>
    <property type="match status" value="1"/>
</dbReference>
<keyword evidence="1" id="KW-0694">RNA-binding</keyword>
<dbReference type="EMBL" id="CAJNOC010000214">
    <property type="protein sequence ID" value="CAF0728262.1"/>
    <property type="molecule type" value="Genomic_DNA"/>
</dbReference>
<dbReference type="SUPFAM" id="SSF54928">
    <property type="entry name" value="RNA-binding domain, RBD"/>
    <property type="match status" value="1"/>
</dbReference>
<proteinExistence type="predicted"/>
<feature type="compositionally biased region" description="Basic residues" evidence="2">
    <location>
        <begin position="131"/>
        <end position="153"/>
    </location>
</feature>
<comment type="caution">
    <text evidence="4">The sequence shown here is derived from an EMBL/GenBank/DDBJ whole genome shotgun (WGS) entry which is preliminary data.</text>
</comment>
<reference evidence="4" key="1">
    <citation type="submission" date="2021-02" db="EMBL/GenBank/DDBJ databases">
        <authorList>
            <person name="Nowell W R."/>
        </authorList>
    </citation>
    <scope>NUCLEOTIDE SEQUENCE</scope>
    <source>
        <strain evidence="4">Ploen Becks lab</strain>
    </source>
</reference>
<name>A0A813N240_9BILA</name>
<dbReference type="InterPro" id="IPR012677">
    <property type="entry name" value="Nucleotide-bd_a/b_plait_sf"/>
</dbReference>
<evidence type="ECO:0000313" key="5">
    <source>
        <dbReference type="Proteomes" id="UP000663879"/>
    </source>
</evidence>
<dbReference type="FunFam" id="3.30.70.330:FF:001074">
    <property type="entry name" value="Splicing factor, arginine/serine-rich 7"/>
    <property type="match status" value="1"/>
</dbReference>
<dbReference type="Gene3D" id="3.30.70.330">
    <property type="match status" value="1"/>
</dbReference>
<dbReference type="Proteomes" id="UP000663879">
    <property type="component" value="Unassembled WGS sequence"/>
</dbReference>
<evidence type="ECO:0000256" key="1">
    <source>
        <dbReference type="PROSITE-ProRule" id="PRU00176"/>
    </source>
</evidence>
<dbReference type="Pfam" id="PF00076">
    <property type="entry name" value="RRM_1"/>
    <property type="match status" value="1"/>
</dbReference>
<feature type="compositionally biased region" description="Basic residues" evidence="2">
    <location>
        <begin position="83"/>
        <end position="119"/>
    </location>
</feature>
<evidence type="ECO:0000259" key="3">
    <source>
        <dbReference type="PROSITE" id="PS50102"/>
    </source>
</evidence>
<feature type="region of interest" description="Disordered" evidence="2">
    <location>
        <begin position="77"/>
        <end position="153"/>
    </location>
</feature>